<dbReference type="EC" id="1.5.5.2" evidence="2 5"/>
<evidence type="ECO:0000256" key="5">
    <source>
        <dbReference type="RuleBase" id="RU364054"/>
    </source>
</evidence>
<evidence type="ECO:0000256" key="6">
    <source>
        <dbReference type="SAM" id="MobiDB-lite"/>
    </source>
</evidence>
<dbReference type="GO" id="GO:0004657">
    <property type="term" value="F:proline dehydrogenase activity"/>
    <property type="evidence" value="ECO:0007669"/>
    <property type="project" value="UniProtKB-EC"/>
</dbReference>
<dbReference type="GO" id="GO:0071949">
    <property type="term" value="F:FAD binding"/>
    <property type="evidence" value="ECO:0007669"/>
    <property type="project" value="TreeGrafter"/>
</dbReference>
<keyword evidence="9" id="KW-1185">Reference proteome</keyword>
<dbReference type="Gene3D" id="3.20.20.220">
    <property type="match status" value="1"/>
</dbReference>
<protein>
    <recommendedName>
        <fullName evidence="2 5">Proline dehydrogenase</fullName>
        <ecNumber evidence="2 5">1.5.5.2</ecNumber>
    </recommendedName>
</protein>
<dbReference type="InterPro" id="IPR015659">
    <property type="entry name" value="Proline_oxidase"/>
</dbReference>
<feature type="domain" description="Proline dehydrogenase" evidence="7">
    <location>
        <begin position="280"/>
        <end position="569"/>
    </location>
</feature>
<keyword evidence="3 5" id="KW-0560">Oxidoreductase</keyword>
<evidence type="ECO:0000256" key="1">
    <source>
        <dbReference type="ARBA" id="ARBA00005869"/>
    </source>
</evidence>
<keyword evidence="5" id="KW-0274">FAD</keyword>
<evidence type="ECO:0000313" key="9">
    <source>
        <dbReference type="Proteomes" id="UP000077202"/>
    </source>
</evidence>
<dbReference type="Proteomes" id="UP000077202">
    <property type="component" value="Unassembled WGS sequence"/>
</dbReference>
<dbReference type="EMBL" id="LVLJ01001380">
    <property type="protein sequence ID" value="OAE29898.1"/>
    <property type="molecule type" value="Genomic_DNA"/>
</dbReference>
<feature type="compositionally biased region" description="Polar residues" evidence="6">
    <location>
        <begin position="35"/>
        <end position="44"/>
    </location>
</feature>
<evidence type="ECO:0000256" key="2">
    <source>
        <dbReference type="ARBA" id="ARBA00012695"/>
    </source>
</evidence>
<sequence length="604" mass="65447">MAWTHHRAVNCRVLKRLRVGRGAIIPDGLRRLSVHGNSPHQQPASEARAGNAQVAESSAAPPRDKRPEVFLGKAASNCIRAGAAAARGLRGVSPPRAAFVHTKSVAGAAEPTVRASHLDPLETMHVAAEEDVLQLENGAVLFSGMESTELLTTLFNLGLVSFEPMVDLSVKVLTSPLMKSRLLAAPVFWAVKKTAYSHFCAGEDADEAAVTLNRMWQVGLKGILDYSLEDAENNQACDQNCAGFLSTIHHTRSLPQGSVSSFSSSRVVSAARIVPSPSDATLVSFACVKISAICPISLLERVSDLLRWQHKSADFRLPWKADGLPILSAESPTYQTRKEPEALGLEEERDLLRGQERLSQLCEACAARNLPILVDAEYSSIQPAIDYMTYAAAFAFNRPGTPPIVYNTLQAYLKDAPSRLALALAESSRRNASLALKIVRGAYITREKALAASVQAPSPIHNRIQDTHSCYNSCASIMLDRIASNEPAALMLATHNADSGRFAAKKVIELGLDKKDPRVQFAQLKGMSDSLSLALARGGFNVSKYLPFGPVAHVIPYLLRRAEENRGLLGNTKADRRRVRVEILRRLASAAGLKESSPDNSRST</sequence>
<dbReference type="InterPro" id="IPR029041">
    <property type="entry name" value="FAD-linked_oxidoreductase-like"/>
</dbReference>
<evidence type="ECO:0000313" key="8">
    <source>
        <dbReference type="EMBL" id="OAE29898.1"/>
    </source>
</evidence>
<comment type="function">
    <text evidence="5">Converts proline to delta-1-pyrroline-5-carboxylate.</text>
</comment>
<gene>
    <name evidence="8" type="ORF">AXG93_773s1380</name>
</gene>
<proteinExistence type="inferred from homology"/>
<evidence type="ECO:0000256" key="4">
    <source>
        <dbReference type="ARBA" id="ARBA00023062"/>
    </source>
</evidence>
<comment type="cofactor">
    <cofactor evidence="5">
        <name>FAD</name>
        <dbReference type="ChEBI" id="CHEBI:57692"/>
    </cofactor>
</comment>
<name>A0A176W9S6_MARPO</name>
<comment type="catalytic activity">
    <reaction evidence="5">
        <text>L-proline + a quinone = (S)-1-pyrroline-5-carboxylate + a quinol + H(+)</text>
        <dbReference type="Rhea" id="RHEA:23784"/>
        <dbReference type="ChEBI" id="CHEBI:15378"/>
        <dbReference type="ChEBI" id="CHEBI:17388"/>
        <dbReference type="ChEBI" id="CHEBI:24646"/>
        <dbReference type="ChEBI" id="CHEBI:60039"/>
        <dbReference type="ChEBI" id="CHEBI:132124"/>
        <dbReference type="EC" id="1.5.5.2"/>
    </reaction>
</comment>
<dbReference type="PANTHER" id="PTHR13914:SF0">
    <property type="entry name" value="PROLINE DEHYDROGENASE 1, MITOCHONDRIAL"/>
    <property type="match status" value="1"/>
</dbReference>
<dbReference type="Pfam" id="PF01619">
    <property type="entry name" value="Pro_dh"/>
    <property type="match status" value="1"/>
</dbReference>
<keyword evidence="5" id="KW-0285">Flavoprotein</keyword>
<keyword evidence="4 5" id="KW-0642">Proline metabolism</keyword>
<feature type="region of interest" description="Disordered" evidence="6">
    <location>
        <begin position="31"/>
        <end position="67"/>
    </location>
</feature>
<comment type="caution">
    <text evidence="8">The sequence shown here is derived from an EMBL/GenBank/DDBJ whole genome shotgun (WGS) entry which is preliminary data.</text>
</comment>
<organism evidence="8 9">
    <name type="scientific">Marchantia polymorpha subsp. ruderalis</name>
    <dbReference type="NCBI Taxonomy" id="1480154"/>
    <lineage>
        <taxon>Eukaryota</taxon>
        <taxon>Viridiplantae</taxon>
        <taxon>Streptophyta</taxon>
        <taxon>Embryophyta</taxon>
        <taxon>Marchantiophyta</taxon>
        <taxon>Marchantiopsida</taxon>
        <taxon>Marchantiidae</taxon>
        <taxon>Marchantiales</taxon>
        <taxon>Marchantiaceae</taxon>
        <taxon>Marchantia</taxon>
    </lineage>
</organism>
<dbReference type="AlphaFoldDB" id="A0A176W9S6"/>
<dbReference type="PANTHER" id="PTHR13914">
    <property type="entry name" value="PROLINE OXIDASE"/>
    <property type="match status" value="1"/>
</dbReference>
<dbReference type="SUPFAM" id="SSF51730">
    <property type="entry name" value="FAD-linked oxidoreductase"/>
    <property type="match status" value="1"/>
</dbReference>
<dbReference type="InterPro" id="IPR002872">
    <property type="entry name" value="Proline_DH_dom"/>
</dbReference>
<dbReference type="GO" id="GO:0010133">
    <property type="term" value="P:L-proline catabolic process to L-glutamate"/>
    <property type="evidence" value="ECO:0007669"/>
    <property type="project" value="TreeGrafter"/>
</dbReference>
<comment type="similarity">
    <text evidence="1 5">Belongs to the proline oxidase family.</text>
</comment>
<evidence type="ECO:0000256" key="3">
    <source>
        <dbReference type="ARBA" id="ARBA00023002"/>
    </source>
</evidence>
<evidence type="ECO:0000259" key="7">
    <source>
        <dbReference type="Pfam" id="PF01619"/>
    </source>
</evidence>
<dbReference type="GO" id="GO:0005739">
    <property type="term" value="C:mitochondrion"/>
    <property type="evidence" value="ECO:0007669"/>
    <property type="project" value="TreeGrafter"/>
</dbReference>
<reference evidence="8" key="1">
    <citation type="submission" date="2016-03" db="EMBL/GenBank/DDBJ databases">
        <title>Mechanisms controlling the formation of the plant cell surface in tip-growing cells are functionally conserved among land plants.</title>
        <authorList>
            <person name="Honkanen S."/>
            <person name="Jones V.A."/>
            <person name="Morieri G."/>
            <person name="Champion C."/>
            <person name="Hetherington A.J."/>
            <person name="Kelly S."/>
            <person name="Saint-Marcoux D."/>
            <person name="Proust H."/>
            <person name="Prescott H."/>
            <person name="Dolan L."/>
        </authorList>
    </citation>
    <scope>NUCLEOTIDE SEQUENCE [LARGE SCALE GENOMIC DNA]</scope>
    <source>
        <tissue evidence="8">Whole gametophyte</tissue>
    </source>
</reference>
<accession>A0A176W9S6</accession>